<dbReference type="Proteomes" id="UP000054776">
    <property type="component" value="Unassembled WGS sequence"/>
</dbReference>
<reference evidence="15 16" key="1">
    <citation type="submission" date="2015-01" db="EMBL/GenBank/DDBJ databases">
        <title>Evolution of Trichinella species and genotypes.</title>
        <authorList>
            <person name="Korhonen P.K."/>
            <person name="Edoardo P."/>
            <person name="Giuseppe L.R."/>
            <person name="Gasser R.B."/>
        </authorList>
    </citation>
    <scope>NUCLEOTIDE SEQUENCE [LARGE SCALE GENOMIC DNA]</scope>
    <source>
        <strain evidence="15">ISS3</strain>
    </source>
</reference>
<dbReference type="Pfam" id="PF00876">
    <property type="entry name" value="Innexin"/>
    <property type="match status" value="1"/>
</dbReference>
<comment type="similarity">
    <text evidence="12">Belongs to the pannexin family.</text>
</comment>
<dbReference type="PANTHER" id="PTHR11893:SF25">
    <property type="entry name" value="INNEXIN"/>
    <property type="match status" value="1"/>
</dbReference>
<evidence type="ECO:0000256" key="12">
    <source>
        <dbReference type="RuleBase" id="RU010713"/>
    </source>
</evidence>
<feature type="region of interest" description="Disordered" evidence="13">
    <location>
        <begin position="454"/>
        <end position="549"/>
    </location>
</feature>
<evidence type="ECO:0000256" key="10">
    <source>
        <dbReference type="ARBA" id="ARBA00023136"/>
    </source>
</evidence>
<feature type="domain" description="Enkurin" evidence="14">
    <location>
        <begin position="810"/>
        <end position="902"/>
    </location>
</feature>
<evidence type="ECO:0000256" key="3">
    <source>
        <dbReference type="ARBA" id="ARBA00022448"/>
    </source>
</evidence>
<keyword evidence="11 12" id="KW-0407">Ion channel</keyword>
<keyword evidence="3 12" id="KW-0813">Transport</keyword>
<sequence length="917" mass="104663">MYVYMYMCVILNFIPIGSDRAAPVWTQVYPAPVAHHNLGGHVGRGGGYRWQSLLSMHFLTSVLKSIEPRIDDDFVDRLNYYYTSGVIIMMAILVSAKQYAGHPIECWVPAQFTKAMEQYTENFCWIQNTYWVPFDDFIPQRSDEREERQIGYYQWVPFVLAIEALMFYIPTSVWRFMNAQSGINILGVLELACDSRNIEPQNRLYTVNVLARHIDDALRFQRDFGRKERSVYLWAFIRIGKFYGAYVTLMYCFVKFLYFINVFGQFFLLNRFLANENTQFLGAHVVWNLLQGVEWQNSGVFPRVTLCDFDIRVLGNVHRHTVQCVLVINMFTEKIFLFLWLWFLFLTLLTFVNMAYWLLTILLPSLRLRFIQRCLEFSDAPPDPQKDGKHLDKFVNNYLRPDGIFILRMIFNHSGNIMCNEIAFSLWTRYRELHKSPKAMLVGAIDSLTKIHPQANEKQQQQQQQAQAAACNPSTEMISAGGGGPTGGETPPQQRSRSSTPMAPQNRAQRSPKKKVMQLPPAPASIPPPSASQKLKSRSSFDSGEKFPADELSSDLQSLDFHKNERLLIVVLITEVGMATVVQLRVWKKLRLVFRNSLHRSSSLLMESRGPLAVMPDEPRRLRVRPEAKNNYQLSLRGCGVAVLLNGSKKNQPLKTNGALDKNLLKIHNSRNMEKRHSFKSDQPTITCRKKQNCSLNEAVVALENGKVNSAKVITPLCLDKLTDDEEDTGCEWNCPPLVDRKNGCSNEKKNLLKPDSARCCSSAVGACESKRKNCRMSNFCSSSSSINHIPDDRHGQAQDVSSRCQKKMTRSCSVPRRNTSSQLRNDPLLLPRGCSEIPLQERREMLSAIRLAIFDLQLKLDHLPVRSDTTALRLTKDHLESRIVQLEKAQATFSKRKVFVQDDDGGGDDDNNGVIS</sequence>
<feature type="compositionally biased region" description="Polar residues" evidence="13">
    <location>
        <begin position="493"/>
        <end position="509"/>
    </location>
</feature>
<dbReference type="InterPro" id="IPR000990">
    <property type="entry name" value="Innexin"/>
</dbReference>
<keyword evidence="10 12" id="KW-0472">Membrane</keyword>
<comment type="function">
    <text evidence="12">Structural component of the gap junctions.</text>
</comment>
<dbReference type="eggNOG" id="ENOG502SJHP">
    <property type="taxonomic scope" value="Eukaryota"/>
</dbReference>
<dbReference type="GO" id="GO:0005886">
    <property type="term" value="C:plasma membrane"/>
    <property type="evidence" value="ECO:0007669"/>
    <property type="project" value="UniProtKB-SubCell"/>
</dbReference>
<keyword evidence="6" id="KW-0303">Gap junction</keyword>
<dbReference type="InParanoid" id="A0A0V1BWI9"/>
<keyword evidence="8 12" id="KW-1133">Transmembrane helix</keyword>
<dbReference type="PROSITE" id="PS51013">
    <property type="entry name" value="PANNEXIN"/>
    <property type="match status" value="1"/>
</dbReference>
<name>A0A0V1BWI9_TRISP</name>
<dbReference type="AlphaFoldDB" id="A0A0V1BWI9"/>
<dbReference type="PANTHER" id="PTHR11893">
    <property type="entry name" value="INNEXIN"/>
    <property type="match status" value="1"/>
</dbReference>
<keyword evidence="7" id="KW-0965">Cell junction</keyword>
<feature type="compositionally biased region" description="Low complexity" evidence="13">
    <location>
        <begin position="459"/>
        <end position="470"/>
    </location>
</feature>
<dbReference type="PROSITE" id="PS51665">
    <property type="entry name" value="ENKURIN"/>
    <property type="match status" value="1"/>
</dbReference>
<accession>A0A0V1BWI9</accession>
<keyword evidence="16" id="KW-1185">Reference proteome</keyword>
<dbReference type="PRINTS" id="PR01262">
    <property type="entry name" value="INNEXIN"/>
</dbReference>
<feature type="transmembrane region" description="Helical" evidence="12">
    <location>
        <begin position="150"/>
        <end position="169"/>
    </location>
</feature>
<feature type="transmembrane region" description="Helical" evidence="12">
    <location>
        <begin position="339"/>
        <end position="363"/>
    </location>
</feature>
<dbReference type="OrthoDB" id="5867527at2759"/>
<keyword evidence="4" id="KW-1003">Cell membrane</keyword>
<evidence type="ECO:0000256" key="4">
    <source>
        <dbReference type="ARBA" id="ARBA00022475"/>
    </source>
</evidence>
<comment type="caution">
    <text evidence="12">Lacks conserved residue(s) required for the propagation of feature annotation.</text>
</comment>
<feature type="compositionally biased region" description="Pro residues" evidence="13">
    <location>
        <begin position="520"/>
        <end position="530"/>
    </location>
</feature>
<dbReference type="InterPro" id="IPR027012">
    <property type="entry name" value="Enkurin_dom"/>
</dbReference>
<proteinExistence type="inferred from homology"/>
<keyword evidence="5 12" id="KW-0812">Transmembrane</keyword>
<gene>
    <name evidence="15" type="primary">unc-7</name>
    <name evidence="12" type="synonym">inx</name>
    <name evidence="15" type="ORF">T01_10002</name>
</gene>
<dbReference type="GO" id="GO:0005243">
    <property type="term" value="F:gap junction channel activity"/>
    <property type="evidence" value="ECO:0007669"/>
    <property type="project" value="TreeGrafter"/>
</dbReference>
<dbReference type="GO" id="GO:0005921">
    <property type="term" value="C:gap junction"/>
    <property type="evidence" value="ECO:0007669"/>
    <property type="project" value="UniProtKB-SubCell"/>
</dbReference>
<evidence type="ECO:0000256" key="7">
    <source>
        <dbReference type="ARBA" id="ARBA00022949"/>
    </source>
</evidence>
<comment type="subcellular location">
    <subcellularLocation>
        <location evidence="1">Cell junction</location>
        <location evidence="1">Gap junction</location>
    </subcellularLocation>
    <subcellularLocation>
        <location evidence="2 12">Cell membrane</location>
        <topology evidence="2 12">Multi-pass membrane protein</topology>
    </subcellularLocation>
</comment>
<evidence type="ECO:0000256" key="13">
    <source>
        <dbReference type="SAM" id="MobiDB-lite"/>
    </source>
</evidence>
<evidence type="ECO:0000256" key="2">
    <source>
        <dbReference type="ARBA" id="ARBA00004651"/>
    </source>
</evidence>
<evidence type="ECO:0000256" key="6">
    <source>
        <dbReference type="ARBA" id="ARBA00022868"/>
    </source>
</evidence>
<keyword evidence="9 12" id="KW-0406">Ion transport</keyword>
<protein>
    <recommendedName>
        <fullName evidence="12">Innexin</fullName>
    </recommendedName>
</protein>
<comment type="caution">
    <text evidence="15">The sequence shown here is derived from an EMBL/GenBank/DDBJ whole genome shotgun (WGS) entry which is preliminary data.</text>
</comment>
<evidence type="ECO:0000256" key="9">
    <source>
        <dbReference type="ARBA" id="ARBA00023065"/>
    </source>
</evidence>
<evidence type="ECO:0000313" key="15">
    <source>
        <dbReference type="EMBL" id="KRY41100.1"/>
    </source>
</evidence>
<evidence type="ECO:0000256" key="1">
    <source>
        <dbReference type="ARBA" id="ARBA00004610"/>
    </source>
</evidence>
<evidence type="ECO:0000256" key="11">
    <source>
        <dbReference type="ARBA" id="ARBA00023303"/>
    </source>
</evidence>
<dbReference type="GO" id="GO:0034220">
    <property type="term" value="P:monoatomic ion transmembrane transport"/>
    <property type="evidence" value="ECO:0007669"/>
    <property type="project" value="UniProtKB-KW"/>
</dbReference>
<organism evidence="15 16">
    <name type="scientific">Trichinella spiralis</name>
    <name type="common">Trichina worm</name>
    <dbReference type="NCBI Taxonomy" id="6334"/>
    <lineage>
        <taxon>Eukaryota</taxon>
        <taxon>Metazoa</taxon>
        <taxon>Ecdysozoa</taxon>
        <taxon>Nematoda</taxon>
        <taxon>Enoplea</taxon>
        <taxon>Dorylaimia</taxon>
        <taxon>Trichinellida</taxon>
        <taxon>Trichinellidae</taxon>
        <taxon>Trichinella</taxon>
    </lineage>
</organism>
<dbReference type="EMBL" id="JYDH01000009">
    <property type="protein sequence ID" value="KRY41100.1"/>
    <property type="molecule type" value="Genomic_DNA"/>
</dbReference>
<evidence type="ECO:0000256" key="5">
    <source>
        <dbReference type="ARBA" id="ARBA00022692"/>
    </source>
</evidence>
<dbReference type="Pfam" id="PF13864">
    <property type="entry name" value="Enkurin"/>
    <property type="match status" value="1"/>
</dbReference>
<evidence type="ECO:0000313" key="16">
    <source>
        <dbReference type="Proteomes" id="UP000054776"/>
    </source>
</evidence>
<evidence type="ECO:0000256" key="8">
    <source>
        <dbReference type="ARBA" id="ARBA00022989"/>
    </source>
</evidence>
<evidence type="ECO:0000259" key="14">
    <source>
        <dbReference type="PROSITE" id="PS51665"/>
    </source>
</evidence>